<keyword evidence="5" id="KW-0946">Virion</keyword>
<evidence type="ECO:0000256" key="4">
    <source>
        <dbReference type="ARBA" id="ARBA00022561"/>
    </source>
</evidence>
<dbReference type="InterPro" id="IPR037002">
    <property type="entry name" value="Microviridae_protein_F_sf"/>
</dbReference>
<comment type="subcellular location">
    <subcellularLocation>
        <location evidence="1">Virion</location>
    </subcellularLocation>
</comment>
<keyword evidence="4" id="KW-0167">Capsid protein</keyword>
<dbReference type="Gene3D" id="2.60.169.10">
    <property type="entry name" value="Microviridae F protein"/>
    <property type="match status" value="2"/>
</dbReference>
<proteinExistence type="inferred from homology"/>
<dbReference type="Pfam" id="PF02305">
    <property type="entry name" value="Phage_F"/>
    <property type="match status" value="2"/>
</dbReference>
<keyword evidence="3" id="KW-1140">T=1 icosahedral capsid protein</keyword>
<dbReference type="GO" id="GO:0039615">
    <property type="term" value="C:T=1 icosahedral viral capsid"/>
    <property type="evidence" value="ECO:0007669"/>
    <property type="project" value="UniProtKB-KW"/>
</dbReference>
<evidence type="ECO:0000313" key="6">
    <source>
        <dbReference type="EMBL" id="UPW41681.1"/>
    </source>
</evidence>
<evidence type="ECO:0000256" key="2">
    <source>
        <dbReference type="ARBA" id="ARBA00009963"/>
    </source>
</evidence>
<dbReference type="SUPFAM" id="SSF88645">
    <property type="entry name" value="ssDNA viruses"/>
    <property type="match status" value="2"/>
</dbReference>
<protein>
    <submittedName>
        <fullName evidence="6">Major capsid protein</fullName>
    </submittedName>
</protein>
<evidence type="ECO:0000256" key="5">
    <source>
        <dbReference type="ARBA" id="ARBA00022844"/>
    </source>
</evidence>
<reference evidence="6" key="1">
    <citation type="submission" date="2022-02" db="EMBL/GenBank/DDBJ databases">
        <title>Towards deciphering the DNA virus diversity associated with rodent species in the families Cricetidae and Heteromyidae.</title>
        <authorList>
            <person name="Lund M."/>
            <person name="Larsen B.B."/>
            <person name="Gryseels S."/>
            <person name="Kraberger S."/>
            <person name="Rowsey D.M."/>
            <person name="Steger L."/>
            <person name="Yule K.M."/>
            <person name="Upham N.S."/>
            <person name="Worobey M."/>
            <person name="Van Doorslaer K."/>
            <person name="Varsani A."/>
        </authorList>
    </citation>
    <scope>NUCLEOTIDE SEQUENCE</scope>
    <source>
        <strain evidence="6">NeonRodF8_21</strain>
    </source>
</reference>
<dbReference type="InterPro" id="IPR016184">
    <property type="entry name" value="Capsid/spike_ssDNA_virus"/>
</dbReference>
<dbReference type="GO" id="GO:0005198">
    <property type="term" value="F:structural molecule activity"/>
    <property type="evidence" value="ECO:0007669"/>
    <property type="project" value="InterPro"/>
</dbReference>
<evidence type="ECO:0000256" key="1">
    <source>
        <dbReference type="ARBA" id="ARBA00004328"/>
    </source>
</evidence>
<comment type="similarity">
    <text evidence="2">Belongs to the microviridae F protein family.</text>
</comment>
<evidence type="ECO:0000256" key="3">
    <source>
        <dbReference type="ARBA" id="ARBA00022431"/>
    </source>
</evidence>
<dbReference type="InterPro" id="IPR003514">
    <property type="entry name" value="Microviridae_protein_F"/>
</dbReference>
<name>A0A976R5I3_9VIRU</name>
<dbReference type="EMBL" id="OM869648">
    <property type="protein sequence ID" value="UPW41681.1"/>
    <property type="molecule type" value="Genomic_DNA"/>
</dbReference>
<accession>A0A976R5I3</accession>
<sequence>MGVYSKENVPVVKINRNGFDLSFQNNLTLRFGSLCPCFCKEAVPGDSFKIDAAFGLRFLPLAFPVQTKMRCDVHFFYVRLRNLWKDFQDFYGNNSLSVTSPYLSKRQMRKLFRTGSLGDYLGLPSTCVGGSVFHKSYTGIQFQYPELTLSISPQSFDTSEYDVTSDSIPRYYHYQNKATNPSFGIFDLPDLAGKTVLRGQSVVVDVVIALDGSLQQFPHEYTEYGAFLVEDKNPTAGAYDIHSVYPFRVGSAEYLTTIHAGTSDEQHVVRFVFIATENITFASSQEVLPSVVLCLNRPQHTLHTDILIYAVRDLRIRDNAVFEVSDSVDVGDFDFKVSSLPFRAYESIYNSFYRDDRNNPLLVDGQVSPNTYLRRTDGGEDDLDYPIYNRNWEQDFLTTALPSPQQGAAPLVGLTSTGTATYLSDDGVSYNVKFTTADDGDTITGATYQSNIPGDVARSIVNIASSGISINDLRAVNSLQRWLETNIRRGLKYKDQLLSHFGVNAKYDVLDMPEFLGGFSEFVNVNQINQTSEGTADNPLGSFAGQASAVGSSRNSVSVYCDEPGFIMGIISVVPVPCYSQLLPKMFLKNKTLDYFFPEFGHIGMQPIPYSEVCPTQCLVQGMDTSRTFGYQRAWYDYLSSVDEVHGDFRKPPFSDFLLQRMFRSLPSLTPEFLTISDSQLNDIFTVNESEDKILGQIHFKVVAKRPIPRYGIPKLE</sequence>
<organism evidence="6">
    <name type="scientific">Peromfec virus RodF8_21</name>
    <dbReference type="NCBI Taxonomy" id="2929363"/>
    <lineage>
        <taxon>Viruses</taxon>
        <taxon>Monodnaviria</taxon>
        <taxon>Sangervirae</taxon>
        <taxon>Phixviricota</taxon>
        <taxon>Malgrandaviricetes</taxon>
        <taxon>Petitvirales</taxon>
        <taxon>Microviridae</taxon>
    </lineage>
</organism>